<evidence type="ECO:0000313" key="2">
    <source>
        <dbReference type="EMBL" id="ESA04270.1"/>
    </source>
</evidence>
<accession>U9T7Z1</accession>
<reference evidence="2" key="1">
    <citation type="submission" date="2013-07" db="EMBL/GenBank/DDBJ databases">
        <title>The genome of an arbuscular mycorrhizal fungus provides insights into the evolution of the oldest plant symbiosis.</title>
        <authorList>
            <consortium name="DOE Joint Genome Institute"/>
            <person name="Tisserant E."/>
            <person name="Malbreil M."/>
            <person name="Kuo A."/>
            <person name="Kohler A."/>
            <person name="Symeonidi A."/>
            <person name="Balestrini R."/>
            <person name="Charron P."/>
            <person name="Duensing N."/>
            <person name="Frei-dit-Frey N."/>
            <person name="Gianinazzi-Pearson V."/>
            <person name="Gilbert B."/>
            <person name="Handa Y."/>
            <person name="Hijri M."/>
            <person name="Kaul R."/>
            <person name="Kawaguchi M."/>
            <person name="Krajinski F."/>
            <person name="Lammers P."/>
            <person name="Lapierre D."/>
            <person name="Masclaux F.G."/>
            <person name="Murat C."/>
            <person name="Morin E."/>
            <person name="Ndikumana S."/>
            <person name="Pagni M."/>
            <person name="Petitpierre D."/>
            <person name="Requena N."/>
            <person name="Rosikiewicz P."/>
            <person name="Riley R."/>
            <person name="Saito K."/>
            <person name="San Clemente H."/>
            <person name="Shapiro H."/>
            <person name="van Tuinen D."/>
            <person name="Becard G."/>
            <person name="Bonfante P."/>
            <person name="Paszkowski U."/>
            <person name="Shachar-Hill Y."/>
            <person name="Young J.P."/>
            <person name="Sanders I.R."/>
            <person name="Henrissat B."/>
            <person name="Rensing S.A."/>
            <person name="Grigoriev I.V."/>
            <person name="Corradi N."/>
            <person name="Roux C."/>
            <person name="Martin F."/>
        </authorList>
    </citation>
    <scope>NUCLEOTIDE SEQUENCE</scope>
    <source>
        <strain evidence="2">DAOM 197198</strain>
    </source>
</reference>
<evidence type="ECO:0000256" key="1">
    <source>
        <dbReference type="SAM" id="MobiDB-lite"/>
    </source>
</evidence>
<sequence length="124" mass="14241">MRLNPPIDINTRPMGIPRSRLTIKSLFNIRLSLLSAVATTPQDIDIPDDLKPFVPNNVKHKQELLEKSEKDEHVDMTRDLTQFQNYTNKLNQTKHITVTKVSPRTTPKLSKRVHTNETLTTTIT</sequence>
<proteinExistence type="predicted"/>
<dbReference type="HOGENOM" id="CLU_2005113_0_0_1"/>
<feature type="region of interest" description="Disordered" evidence="1">
    <location>
        <begin position="104"/>
        <end position="124"/>
    </location>
</feature>
<organism evidence="2">
    <name type="scientific">Rhizophagus irregularis (strain DAOM 181602 / DAOM 197198 / MUCL 43194)</name>
    <name type="common">Arbuscular mycorrhizal fungus</name>
    <name type="synonym">Glomus intraradices</name>
    <dbReference type="NCBI Taxonomy" id="747089"/>
    <lineage>
        <taxon>Eukaryota</taxon>
        <taxon>Fungi</taxon>
        <taxon>Fungi incertae sedis</taxon>
        <taxon>Mucoromycota</taxon>
        <taxon>Glomeromycotina</taxon>
        <taxon>Glomeromycetes</taxon>
        <taxon>Glomerales</taxon>
        <taxon>Glomeraceae</taxon>
        <taxon>Rhizophagus</taxon>
    </lineage>
</organism>
<dbReference type="AlphaFoldDB" id="U9T7Z1"/>
<dbReference type="VEuPathDB" id="FungiDB:RhiirFUN_013355"/>
<protein>
    <submittedName>
        <fullName evidence="2">Uncharacterized protein</fullName>
    </submittedName>
</protein>
<dbReference type="EMBL" id="KI294437">
    <property type="protein sequence ID" value="ESA04270.1"/>
    <property type="molecule type" value="Genomic_DNA"/>
</dbReference>
<name>U9T7Z1_RHIID</name>
<gene>
    <name evidence="2" type="ORF">GLOINDRAFT_4761</name>
</gene>